<keyword evidence="1" id="KW-0812">Transmembrane</keyword>
<proteinExistence type="predicted"/>
<dbReference type="RefSeq" id="WP_340267499.1">
    <property type="nucleotide sequence ID" value="NZ_JBBEOG010000002.1"/>
</dbReference>
<feature type="transmembrane region" description="Helical" evidence="1">
    <location>
        <begin position="20"/>
        <end position="40"/>
    </location>
</feature>
<evidence type="ECO:0000313" key="3">
    <source>
        <dbReference type="Proteomes" id="UP001596122"/>
    </source>
</evidence>
<keyword evidence="1" id="KW-0472">Membrane</keyword>
<dbReference type="Proteomes" id="UP001596122">
    <property type="component" value="Unassembled WGS sequence"/>
</dbReference>
<evidence type="ECO:0000256" key="1">
    <source>
        <dbReference type="SAM" id="Phobius"/>
    </source>
</evidence>
<protein>
    <submittedName>
        <fullName evidence="2">Uncharacterized protein</fullName>
    </submittedName>
</protein>
<keyword evidence="3" id="KW-1185">Reference proteome</keyword>
<name>A0ABW0GMK6_9MICO</name>
<organism evidence="2 3">
    <name type="scientific">Aquipuribacter nitratireducens</name>
    <dbReference type="NCBI Taxonomy" id="650104"/>
    <lineage>
        <taxon>Bacteria</taxon>
        <taxon>Bacillati</taxon>
        <taxon>Actinomycetota</taxon>
        <taxon>Actinomycetes</taxon>
        <taxon>Micrococcales</taxon>
        <taxon>Intrasporangiaceae</taxon>
        <taxon>Aquipuribacter</taxon>
    </lineage>
</organism>
<gene>
    <name evidence="2" type="ORF">ACFPJ6_08715</name>
</gene>
<feature type="transmembrane region" description="Helical" evidence="1">
    <location>
        <begin position="70"/>
        <end position="89"/>
    </location>
</feature>
<sequence length="96" mass="10309">MLAVPLSTNAVPLSEAGWLVVLWVSVALAVAWLVFVAAFTRYRERSRPHSTGESHTRGVETRVTRRTTSVVVAVVAVVLVVALLLFVLGRVGDLAA</sequence>
<keyword evidence="1" id="KW-1133">Transmembrane helix</keyword>
<comment type="caution">
    <text evidence="2">The sequence shown here is derived from an EMBL/GenBank/DDBJ whole genome shotgun (WGS) entry which is preliminary data.</text>
</comment>
<reference evidence="3" key="1">
    <citation type="journal article" date="2019" name="Int. J. Syst. Evol. Microbiol.">
        <title>The Global Catalogue of Microorganisms (GCM) 10K type strain sequencing project: providing services to taxonomists for standard genome sequencing and annotation.</title>
        <authorList>
            <consortium name="The Broad Institute Genomics Platform"/>
            <consortium name="The Broad Institute Genome Sequencing Center for Infectious Disease"/>
            <person name="Wu L."/>
            <person name="Ma J."/>
        </authorList>
    </citation>
    <scope>NUCLEOTIDE SEQUENCE [LARGE SCALE GENOMIC DNA]</scope>
    <source>
        <strain evidence="3">CCUG 43114</strain>
    </source>
</reference>
<accession>A0ABW0GMK6</accession>
<dbReference type="EMBL" id="JBHSLD010000007">
    <property type="protein sequence ID" value="MFC5380870.1"/>
    <property type="molecule type" value="Genomic_DNA"/>
</dbReference>
<evidence type="ECO:0000313" key="2">
    <source>
        <dbReference type="EMBL" id="MFC5380870.1"/>
    </source>
</evidence>